<sequence>MKCLLLLCVVLILHITTSEHGVINEKYGYYNYSLPENDFFTFGLYRVQKGLPEKRTLKTFEIYPNYNVQDIKLTQPLKLQEPENIKQHSKDADFYESFARRNRILPSPSEPISGLRIIKEKNYDRNTLQNDFRHKILARLRYGNHQNCVQTSTFSRNGIRKICFIINRFENSDVSRYNYNNRDFRSYIAYDNINGVKQNLPKHVEHNTYYRRRANLNDRVHERDMETDSLSHNVNRKNIVTRKQCGNRSSTYHTCNDRITGYYQDKVRRNLSNFLNFFTENRIRSKRDDSERVNLITGGIRELFMLRETSRPRTYVRNTYEKATTTQNNHLQHNHRYHIYRERENRVDPKRSSSEQMMTRDILKNARIQFDRKTVNYIVRYNRDKKDRVLSEDRKGRINNTPNRNREKINLGRYTEKTNERFETLKSWM</sequence>
<proteinExistence type="predicted"/>
<keyword evidence="1" id="KW-0732">Signal</keyword>
<organism evidence="2 3">
    <name type="scientific">Euphydryas editha</name>
    <name type="common">Edith's checkerspot</name>
    <dbReference type="NCBI Taxonomy" id="104508"/>
    <lineage>
        <taxon>Eukaryota</taxon>
        <taxon>Metazoa</taxon>
        <taxon>Ecdysozoa</taxon>
        <taxon>Arthropoda</taxon>
        <taxon>Hexapoda</taxon>
        <taxon>Insecta</taxon>
        <taxon>Pterygota</taxon>
        <taxon>Neoptera</taxon>
        <taxon>Endopterygota</taxon>
        <taxon>Lepidoptera</taxon>
        <taxon>Glossata</taxon>
        <taxon>Ditrysia</taxon>
        <taxon>Papilionoidea</taxon>
        <taxon>Nymphalidae</taxon>
        <taxon>Nymphalinae</taxon>
        <taxon>Euphydryas</taxon>
    </lineage>
</organism>
<comment type="caution">
    <text evidence="2">The sequence shown here is derived from an EMBL/GenBank/DDBJ whole genome shotgun (WGS) entry which is preliminary data.</text>
</comment>
<feature type="signal peptide" evidence="1">
    <location>
        <begin position="1"/>
        <end position="18"/>
    </location>
</feature>
<keyword evidence="3" id="KW-1185">Reference proteome</keyword>
<name>A0AAU9U091_EUPED</name>
<dbReference type="EMBL" id="CAKOGL010000012">
    <property type="protein sequence ID" value="CAH2092881.1"/>
    <property type="molecule type" value="Genomic_DNA"/>
</dbReference>
<evidence type="ECO:0000313" key="2">
    <source>
        <dbReference type="EMBL" id="CAH2092881.1"/>
    </source>
</evidence>
<feature type="chain" id="PRO_5044009678" evidence="1">
    <location>
        <begin position="19"/>
        <end position="429"/>
    </location>
</feature>
<dbReference type="Proteomes" id="UP001153954">
    <property type="component" value="Unassembled WGS sequence"/>
</dbReference>
<reference evidence="2" key="1">
    <citation type="submission" date="2022-03" db="EMBL/GenBank/DDBJ databases">
        <authorList>
            <person name="Tunstrom K."/>
        </authorList>
    </citation>
    <scope>NUCLEOTIDE SEQUENCE</scope>
</reference>
<dbReference type="AlphaFoldDB" id="A0AAU9U091"/>
<protein>
    <submittedName>
        <fullName evidence="2">Uncharacterized protein</fullName>
    </submittedName>
</protein>
<evidence type="ECO:0000313" key="3">
    <source>
        <dbReference type="Proteomes" id="UP001153954"/>
    </source>
</evidence>
<evidence type="ECO:0000256" key="1">
    <source>
        <dbReference type="SAM" id="SignalP"/>
    </source>
</evidence>
<accession>A0AAU9U091</accession>
<gene>
    <name evidence="2" type="ORF">EEDITHA_LOCUS8600</name>
</gene>